<dbReference type="Proteomes" id="UP000391834">
    <property type="component" value="Unassembled WGS sequence"/>
</dbReference>
<organism evidence="1 2">
    <name type="scientific">Prolixibacter bellariivorans</name>
    <dbReference type="NCBI Taxonomy" id="314319"/>
    <lineage>
        <taxon>Bacteria</taxon>
        <taxon>Pseudomonadati</taxon>
        <taxon>Bacteroidota</taxon>
        <taxon>Bacteroidia</taxon>
        <taxon>Marinilabiliales</taxon>
        <taxon>Prolixibacteraceae</taxon>
        <taxon>Prolixibacter</taxon>
    </lineage>
</organism>
<keyword evidence="2" id="KW-1185">Reference proteome</keyword>
<dbReference type="RefSeq" id="WP_025866125.1">
    <property type="nucleotide sequence ID" value="NZ_BLAX01000001.1"/>
</dbReference>
<name>A0A5M4AUA0_9BACT</name>
<evidence type="ECO:0008006" key="3">
    <source>
        <dbReference type="Google" id="ProtNLM"/>
    </source>
</evidence>
<proteinExistence type="predicted"/>
<gene>
    <name evidence="1" type="ORF">PbJCM13498_04030</name>
</gene>
<comment type="caution">
    <text evidence="1">The sequence shown here is derived from an EMBL/GenBank/DDBJ whole genome shotgun (WGS) entry which is preliminary data.</text>
</comment>
<evidence type="ECO:0000313" key="1">
    <source>
        <dbReference type="EMBL" id="GET31540.1"/>
    </source>
</evidence>
<accession>A0A5M4AUA0</accession>
<dbReference type="EMBL" id="BLAX01000001">
    <property type="protein sequence ID" value="GET31540.1"/>
    <property type="molecule type" value="Genomic_DNA"/>
</dbReference>
<dbReference type="AlphaFoldDB" id="A0A5M4AUA0"/>
<protein>
    <recommendedName>
        <fullName evidence="3">Squalene cyclase C-terminal domain-containing protein</fullName>
    </recommendedName>
</protein>
<dbReference type="OrthoDB" id="2192355at2"/>
<sequence>MNEDSALTLTKAYDNEERIDIERAKEMLTKSELVNKLLIAPKQRPELFVGIRAYEWRLTELSEIPLIGSLKKVRDWVDLLVDKTYTPEGFSLTGDRDGILACHNAMITTILLKTGYNDKDKIQSGINWILNYQSTERGVECKWTGKDLYTRFGGCMKKTPCFYGVVKSMITLTEYRKRFGSSVNMDEKLRYGLEYILKHKVFKKLSTDQPIESSIIRNFYPYSYKSNLIEILTLLKSNNLYNDPNCREAIGILTQKRYSDGFWRSEVSQMKSAWVDFDPLNKPGLWISYVIGNLLGLNEKKTYHNNVKK</sequence>
<reference evidence="1 2" key="1">
    <citation type="submission" date="2019-10" db="EMBL/GenBank/DDBJ databases">
        <title>Prolixibacter strains distinguished by the presence of nitrate reductase genes were adept at nitrate-dependent anaerobic corrosion of metallic iron and carbon steel.</title>
        <authorList>
            <person name="Iino T."/>
            <person name="Shono N."/>
            <person name="Ito K."/>
            <person name="Nakamura R."/>
            <person name="Sueoka K."/>
            <person name="Harayama S."/>
            <person name="Ohkuma M."/>
        </authorList>
    </citation>
    <scope>NUCLEOTIDE SEQUENCE [LARGE SCALE GENOMIC DNA]</scope>
    <source>
        <strain evidence="1 2">JCM 13498</strain>
    </source>
</reference>
<evidence type="ECO:0000313" key="2">
    <source>
        <dbReference type="Proteomes" id="UP000391834"/>
    </source>
</evidence>